<feature type="region of interest" description="Disordered" evidence="6">
    <location>
        <begin position="357"/>
        <end position="387"/>
    </location>
</feature>
<feature type="transmembrane region" description="Helical" evidence="7">
    <location>
        <begin position="711"/>
        <end position="729"/>
    </location>
</feature>
<sequence>MERYKLIKEVGDGTFGTVWRAINRLSGEVVAIKKMKKKYYSWEECVNLREVKSLRRMNHPNIVKLKEVIRENDILYFVFEYMECNLYQLMKDREKLFSEVNIRNWCFQVFQGLAYMHQRGYFHRDLKPENLLVTKHIIKIADFGLAREISSRPPYTEYVSTRWYRAPEVLLQSYLYTSKVDMWAMGAIMAELFTLHPLFPGTSEADEIYKICSVVGTPTENSWPDGLNLARTINYQFPQFDGTHLSVLIPSASDVAINLITSLCSLDPCRRPTAAEALQHPFFQSCLYVPPSLRPRAPVSRTPPPVGVRQKLEQQSARRFSGVLPNAGLTGNLSLKSNASMGTITGVQRKLEMVNQSDHKSLKNTVKQPRYRPPGRKSPMSIGKHRTAAGASDVVEKLANVTIVNRRQRPAAMKAGISKITHQSVEHELGTPPSVILRISRRYTDITGHQIQWCMDSQELPDNGNKGFRYMLLRIAFALLFPIFAFFSLSFLVGLLAIFMGELSISNPISIPTQCKIVSSSVDIRSSKVCELGLLNYKAKHVFYPFERSKFRCRYDYYWTSVFKVEYRDHSLGQTQLALTEVPNEALPLSCRPNFGAAWLTKDKFKVNETYDCWYILGISTVKLYDEGFFSCQAKDPSSIEMIKRYFIISTKILRSWFLGEGKARYWRWETIAGVVTGFSTSIITISLVRILQHTKSLFPEAINTARIKRVCFLVVYFSVICWLASQYWKRLNIPLIRVYKYYY</sequence>
<dbReference type="InterPro" id="IPR008271">
    <property type="entry name" value="Ser/Thr_kinase_AS"/>
</dbReference>
<keyword evidence="2 5" id="KW-0547">Nucleotide-binding</keyword>
<evidence type="ECO:0000256" key="4">
    <source>
        <dbReference type="ARBA" id="ARBA00022840"/>
    </source>
</evidence>
<proteinExistence type="predicted"/>
<dbReference type="PROSITE" id="PS00107">
    <property type="entry name" value="PROTEIN_KINASE_ATP"/>
    <property type="match status" value="1"/>
</dbReference>
<evidence type="ECO:0000256" key="3">
    <source>
        <dbReference type="ARBA" id="ARBA00022777"/>
    </source>
</evidence>
<dbReference type="PANTHER" id="PTHR36779">
    <property type="entry name" value="OSJNBA0083N12.13 PROTEIN"/>
    <property type="match status" value="1"/>
</dbReference>
<dbReference type="EMBL" id="JARKNE010000001">
    <property type="protein sequence ID" value="KAK5847376.1"/>
    <property type="molecule type" value="Genomic_DNA"/>
</dbReference>
<dbReference type="SUPFAM" id="SSF56112">
    <property type="entry name" value="Protein kinase-like (PK-like)"/>
    <property type="match status" value="1"/>
</dbReference>
<dbReference type="SMART" id="SM00220">
    <property type="entry name" value="S_TKc"/>
    <property type="match status" value="1"/>
</dbReference>
<feature type="domain" description="Protein kinase" evidence="8">
    <location>
        <begin position="4"/>
        <end position="283"/>
    </location>
</feature>
<name>A0ABR0R6Z2_GOSAR</name>
<comment type="caution">
    <text evidence="9">The sequence shown here is derived from an EMBL/GenBank/DDBJ whole genome shotgun (WGS) entry which is preliminary data.</text>
</comment>
<accession>A0ABR0R6Z2</accession>
<evidence type="ECO:0000313" key="9">
    <source>
        <dbReference type="EMBL" id="KAK5847376.1"/>
    </source>
</evidence>
<feature type="binding site" evidence="5">
    <location>
        <position position="34"/>
    </location>
    <ligand>
        <name>ATP</name>
        <dbReference type="ChEBI" id="CHEBI:30616"/>
    </ligand>
</feature>
<dbReference type="Gene3D" id="3.30.200.20">
    <property type="entry name" value="Phosphorylase Kinase, domain 1"/>
    <property type="match status" value="1"/>
</dbReference>
<evidence type="ECO:0000256" key="1">
    <source>
        <dbReference type="ARBA" id="ARBA00022679"/>
    </source>
</evidence>
<dbReference type="PROSITE" id="PS50011">
    <property type="entry name" value="PROTEIN_KINASE_DOM"/>
    <property type="match status" value="1"/>
</dbReference>
<dbReference type="CDD" id="cd07830">
    <property type="entry name" value="STKc_MAK_like"/>
    <property type="match status" value="1"/>
</dbReference>
<evidence type="ECO:0000259" key="8">
    <source>
        <dbReference type="PROSITE" id="PS50011"/>
    </source>
</evidence>
<evidence type="ECO:0000313" key="10">
    <source>
        <dbReference type="Proteomes" id="UP001358586"/>
    </source>
</evidence>
<keyword evidence="1" id="KW-0808">Transferase</keyword>
<gene>
    <name evidence="9" type="ORF">PVK06_003681</name>
</gene>
<keyword evidence="7" id="KW-0812">Transmembrane</keyword>
<dbReference type="PANTHER" id="PTHR36779:SF1">
    <property type="entry name" value="OS04G0600400 PROTEIN"/>
    <property type="match status" value="1"/>
</dbReference>
<dbReference type="Gene3D" id="1.10.510.10">
    <property type="entry name" value="Transferase(Phosphotransferase) domain 1"/>
    <property type="match status" value="1"/>
</dbReference>
<evidence type="ECO:0000256" key="2">
    <source>
        <dbReference type="ARBA" id="ARBA00022741"/>
    </source>
</evidence>
<feature type="transmembrane region" description="Helical" evidence="7">
    <location>
        <begin position="475"/>
        <end position="500"/>
    </location>
</feature>
<keyword evidence="7" id="KW-1133">Transmembrane helix</keyword>
<evidence type="ECO:0000256" key="5">
    <source>
        <dbReference type="PROSITE-ProRule" id="PRU10141"/>
    </source>
</evidence>
<protein>
    <recommendedName>
        <fullName evidence="8">Protein kinase domain-containing protein</fullName>
    </recommendedName>
</protein>
<reference evidence="9 10" key="1">
    <citation type="submission" date="2023-03" db="EMBL/GenBank/DDBJ databases">
        <title>WGS of Gossypium arboreum.</title>
        <authorList>
            <person name="Yu D."/>
        </authorList>
    </citation>
    <scope>NUCLEOTIDE SEQUENCE [LARGE SCALE GENOMIC DNA]</scope>
    <source>
        <tissue evidence="9">Leaf</tissue>
    </source>
</reference>
<organism evidence="9 10">
    <name type="scientific">Gossypium arboreum</name>
    <name type="common">Tree cotton</name>
    <name type="synonym">Gossypium nanking</name>
    <dbReference type="NCBI Taxonomy" id="29729"/>
    <lineage>
        <taxon>Eukaryota</taxon>
        <taxon>Viridiplantae</taxon>
        <taxon>Streptophyta</taxon>
        <taxon>Embryophyta</taxon>
        <taxon>Tracheophyta</taxon>
        <taxon>Spermatophyta</taxon>
        <taxon>Magnoliopsida</taxon>
        <taxon>eudicotyledons</taxon>
        <taxon>Gunneridae</taxon>
        <taxon>Pentapetalae</taxon>
        <taxon>rosids</taxon>
        <taxon>malvids</taxon>
        <taxon>Malvales</taxon>
        <taxon>Malvaceae</taxon>
        <taxon>Malvoideae</taxon>
        <taxon>Gossypium</taxon>
    </lineage>
</organism>
<keyword evidence="3" id="KW-0418">Kinase</keyword>
<evidence type="ECO:0000256" key="7">
    <source>
        <dbReference type="SAM" id="Phobius"/>
    </source>
</evidence>
<evidence type="ECO:0000256" key="6">
    <source>
        <dbReference type="SAM" id="MobiDB-lite"/>
    </source>
</evidence>
<keyword evidence="4 5" id="KW-0067">ATP-binding</keyword>
<dbReference type="InterPro" id="IPR000719">
    <property type="entry name" value="Prot_kinase_dom"/>
</dbReference>
<dbReference type="InterPro" id="IPR011009">
    <property type="entry name" value="Kinase-like_dom_sf"/>
</dbReference>
<dbReference type="Proteomes" id="UP001358586">
    <property type="component" value="Chromosome 1"/>
</dbReference>
<dbReference type="Pfam" id="PF00069">
    <property type="entry name" value="Pkinase"/>
    <property type="match status" value="1"/>
</dbReference>
<keyword evidence="7" id="KW-0472">Membrane</keyword>
<feature type="transmembrane region" description="Helical" evidence="7">
    <location>
        <begin position="672"/>
        <end position="691"/>
    </location>
</feature>
<dbReference type="InterPro" id="IPR017441">
    <property type="entry name" value="Protein_kinase_ATP_BS"/>
</dbReference>
<keyword evidence="10" id="KW-1185">Reference proteome</keyword>
<dbReference type="PROSITE" id="PS00108">
    <property type="entry name" value="PROTEIN_KINASE_ST"/>
    <property type="match status" value="1"/>
</dbReference>